<dbReference type="STRING" id="56723.ENSLBEP00000004519"/>
<feature type="compositionally biased region" description="Basic and acidic residues" evidence="1">
    <location>
        <begin position="286"/>
        <end position="324"/>
    </location>
</feature>
<proteinExistence type="predicted"/>
<feature type="compositionally biased region" description="Basic residues" evidence="1">
    <location>
        <begin position="15"/>
        <end position="26"/>
    </location>
</feature>
<feature type="region of interest" description="Disordered" evidence="1">
    <location>
        <begin position="1"/>
        <end position="37"/>
    </location>
</feature>
<dbReference type="Pfam" id="PF15361">
    <property type="entry name" value="RIC3"/>
    <property type="match status" value="1"/>
</dbReference>
<protein>
    <submittedName>
        <fullName evidence="4">RIC3 acetylcholine receptor chaperone</fullName>
    </submittedName>
</protein>
<feature type="transmembrane region" description="Helical" evidence="2">
    <location>
        <begin position="136"/>
        <end position="153"/>
    </location>
</feature>
<keyword evidence="2" id="KW-0472">Membrane</keyword>
<evidence type="ECO:0000259" key="3">
    <source>
        <dbReference type="Pfam" id="PF15361"/>
    </source>
</evidence>
<feature type="transmembrane region" description="Helical" evidence="2">
    <location>
        <begin position="46"/>
        <end position="64"/>
    </location>
</feature>
<dbReference type="GeneID" id="109985969"/>
<dbReference type="Ensembl" id="ENSLBET00000004761.1">
    <property type="protein sequence ID" value="ENSLBEP00000004519.1"/>
    <property type="gene ID" value="ENSLBEG00000003478.1"/>
</dbReference>
<feature type="compositionally biased region" description="Basic residues" evidence="1">
    <location>
        <begin position="403"/>
        <end position="417"/>
    </location>
</feature>
<dbReference type="GO" id="GO:0034394">
    <property type="term" value="P:protein localization to cell surface"/>
    <property type="evidence" value="ECO:0007669"/>
    <property type="project" value="TreeGrafter"/>
</dbReference>
<feature type="region of interest" description="Disordered" evidence="1">
    <location>
        <begin position="383"/>
        <end position="417"/>
    </location>
</feature>
<dbReference type="Proteomes" id="UP000261660">
    <property type="component" value="Unplaced"/>
</dbReference>
<dbReference type="GO" id="GO:0007271">
    <property type="term" value="P:synaptic transmission, cholinergic"/>
    <property type="evidence" value="ECO:0007669"/>
    <property type="project" value="TreeGrafter"/>
</dbReference>
<evidence type="ECO:0000256" key="1">
    <source>
        <dbReference type="SAM" id="MobiDB-lite"/>
    </source>
</evidence>
<feature type="region of interest" description="Disordered" evidence="1">
    <location>
        <begin position="240"/>
        <end position="260"/>
    </location>
</feature>
<keyword evidence="2" id="KW-1133">Transmembrane helix</keyword>
<keyword evidence="5" id="KW-1185">Reference proteome</keyword>
<dbReference type="InParanoid" id="A0A3Q3L6G5"/>
<feature type="domain" description="Resistance to inhibitors of cholinesterase protein 3 N-terminal" evidence="3">
    <location>
        <begin position="57"/>
        <end position="204"/>
    </location>
</feature>
<evidence type="ECO:0000313" key="5">
    <source>
        <dbReference type="Proteomes" id="UP000261660"/>
    </source>
</evidence>
<dbReference type="RefSeq" id="XP_020492096.1">
    <property type="nucleotide sequence ID" value="XM_020636440.3"/>
</dbReference>
<dbReference type="GeneTree" id="ENSGT00440000034107"/>
<dbReference type="GO" id="GO:0043025">
    <property type="term" value="C:neuronal cell body"/>
    <property type="evidence" value="ECO:0007669"/>
    <property type="project" value="TreeGrafter"/>
</dbReference>
<dbReference type="PANTHER" id="PTHR21723">
    <property type="entry name" value="RESISTANCE TO INHIBITORS OF CHOLINESTERASE PROTEIN 3 RIC3"/>
    <property type="match status" value="1"/>
</dbReference>
<feature type="region of interest" description="Disordered" evidence="1">
    <location>
        <begin position="275"/>
        <end position="324"/>
    </location>
</feature>
<evidence type="ECO:0000256" key="2">
    <source>
        <dbReference type="SAM" id="Phobius"/>
    </source>
</evidence>
<dbReference type="GO" id="GO:0045202">
    <property type="term" value="C:synapse"/>
    <property type="evidence" value="ECO:0007669"/>
    <property type="project" value="GOC"/>
</dbReference>
<sequence length="417" mass="46226">MYEDRHQPAPVRLLSSHRKPYSKKKPPPILQHSKTNSSPVAMAMSTFQKVTLATCLLLCVALLLPKMLLSRGRKDAAEGSGHLPPMMHRQLAPDGRGQKAAGSGFSRAHNTEAIARAKGAGTGAGTGGKSNLAGQIIPVYGFGILLYILYILFKITSKGNNKPCESRFPSVRSENTKRKITDFELAQLQDRLQETELVMENIVSNVQHSPDRVKGVMADQEESLLQQLTEITRVMQEGKMVDDVAPQKKNQDDWEGSTDYGEETQQYWDHSDCCCQHQHSPQPESDAERTRADGAERDNVSEDVTRGGEAEESENVKEEAVKESDVAVMEEDVAPESCLSGSLDLHEHTERGGGQIDLGVEEEDLVGVLQELEITLKMTTAMEQEKMEDLSKSRDTETSGSTVRRRNRRRRAKKASL</sequence>
<dbReference type="AlphaFoldDB" id="A0A3Q3L6G5"/>
<evidence type="ECO:0000313" key="4">
    <source>
        <dbReference type="Ensembl" id="ENSLBEP00000004519.1"/>
    </source>
</evidence>
<name>A0A3Q3L6G5_9LABR</name>
<feature type="compositionally biased region" description="Basic and acidic residues" evidence="1">
    <location>
        <begin position="383"/>
        <end position="397"/>
    </location>
</feature>
<dbReference type="PANTHER" id="PTHR21723:SF4">
    <property type="entry name" value="ZGC:92489"/>
    <property type="match status" value="1"/>
</dbReference>
<organism evidence="4 5">
    <name type="scientific">Labrus bergylta</name>
    <name type="common">ballan wrasse</name>
    <dbReference type="NCBI Taxonomy" id="56723"/>
    <lineage>
        <taxon>Eukaryota</taxon>
        <taxon>Metazoa</taxon>
        <taxon>Chordata</taxon>
        <taxon>Craniata</taxon>
        <taxon>Vertebrata</taxon>
        <taxon>Euteleostomi</taxon>
        <taxon>Actinopterygii</taxon>
        <taxon>Neopterygii</taxon>
        <taxon>Teleostei</taxon>
        <taxon>Neoteleostei</taxon>
        <taxon>Acanthomorphata</taxon>
        <taxon>Eupercaria</taxon>
        <taxon>Labriformes</taxon>
        <taxon>Labridae</taxon>
        <taxon>Labrus</taxon>
    </lineage>
</organism>
<dbReference type="InterPro" id="IPR032763">
    <property type="entry name" value="RIC3_N"/>
</dbReference>
<dbReference type="GO" id="GO:0043005">
    <property type="term" value="C:neuron projection"/>
    <property type="evidence" value="ECO:0007669"/>
    <property type="project" value="TreeGrafter"/>
</dbReference>
<feature type="region of interest" description="Disordered" evidence="1">
    <location>
        <begin position="75"/>
        <end position="103"/>
    </location>
</feature>
<dbReference type="OrthoDB" id="9938788at2759"/>
<dbReference type="InterPro" id="IPR026160">
    <property type="entry name" value="Ric3"/>
</dbReference>
<reference evidence="4" key="2">
    <citation type="submission" date="2025-09" db="UniProtKB">
        <authorList>
            <consortium name="Ensembl"/>
        </authorList>
    </citation>
    <scope>IDENTIFICATION</scope>
</reference>
<accession>A0A3Q3L6G5</accession>
<dbReference type="CTD" id="436654"/>
<keyword evidence="2" id="KW-0812">Transmembrane</keyword>
<feature type="compositionally biased region" description="Basic and acidic residues" evidence="1">
    <location>
        <begin position="240"/>
        <end position="252"/>
    </location>
</feature>
<reference evidence="4" key="1">
    <citation type="submission" date="2025-08" db="UniProtKB">
        <authorList>
            <consortium name="Ensembl"/>
        </authorList>
    </citation>
    <scope>IDENTIFICATION</scope>
</reference>